<keyword evidence="3" id="KW-0520">NAD</keyword>
<dbReference type="InterPro" id="IPR002204">
    <property type="entry name" value="3-OH-isobutyrate_DH-rel_CS"/>
</dbReference>
<dbReference type="AlphaFoldDB" id="A0A411YHP0"/>
<dbReference type="Pfam" id="PF03446">
    <property type="entry name" value="NAD_binding_2"/>
    <property type="match status" value="1"/>
</dbReference>
<dbReference type="InterPro" id="IPR006115">
    <property type="entry name" value="6PGDH_NADP-bd"/>
</dbReference>
<dbReference type="RefSeq" id="WP_131155781.1">
    <property type="nucleotide sequence ID" value="NZ_CP036402.1"/>
</dbReference>
<dbReference type="GO" id="GO:0050661">
    <property type="term" value="F:NADP binding"/>
    <property type="evidence" value="ECO:0007669"/>
    <property type="project" value="InterPro"/>
</dbReference>
<dbReference type="PIRSF" id="PIRSF000103">
    <property type="entry name" value="HIBADH"/>
    <property type="match status" value="1"/>
</dbReference>
<dbReference type="GO" id="GO:0006574">
    <property type="term" value="P:L-valine catabolic process"/>
    <property type="evidence" value="ECO:0007669"/>
    <property type="project" value="TreeGrafter"/>
</dbReference>
<dbReference type="GO" id="GO:0008442">
    <property type="term" value="F:3-hydroxyisobutyrate dehydrogenase activity"/>
    <property type="evidence" value="ECO:0007669"/>
    <property type="project" value="TreeGrafter"/>
</dbReference>
<dbReference type="InterPro" id="IPR029154">
    <property type="entry name" value="HIBADH-like_NADP-bd"/>
</dbReference>
<dbReference type="GO" id="GO:0051287">
    <property type="term" value="F:NAD binding"/>
    <property type="evidence" value="ECO:0007669"/>
    <property type="project" value="InterPro"/>
</dbReference>
<accession>A0A411YHP0</accession>
<dbReference type="Proteomes" id="UP000291469">
    <property type="component" value="Chromosome"/>
</dbReference>
<dbReference type="InterPro" id="IPR036291">
    <property type="entry name" value="NAD(P)-bd_dom_sf"/>
</dbReference>
<evidence type="ECO:0000256" key="4">
    <source>
        <dbReference type="PIRSR" id="PIRSR000103-1"/>
    </source>
</evidence>
<dbReference type="InterPro" id="IPR008927">
    <property type="entry name" value="6-PGluconate_DH-like_C_sf"/>
</dbReference>
<evidence type="ECO:0000313" key="8">
    <source>
        <dbReference type="Proteomes" id="UP000291469"/>
    </source>
</evidence>
<comment type="similarity">
    <text evidence="1">Belongs to the HIBADH-related family.</text>
</comment>
<proteinExistence type="inferred from homology"/>
<dbReference type="OrthoDB" id="3185659at2"/>
<evidence type="ECO:0000256" key="3">
    <source>
        <dbReference type="ARBA" id="ARBA00023027"/>
    </source>
</evidence>
<dbReference type="PANTHER" id="PTHR22981">
    <property type="entry name" value="3-HYDROXYISOBUTYRATE DEHYDROGENASE-RELATED"/>
    <property type="match status" value="1"/>
</dbReference>
<sequence>MKVGFVGLGVMGQRMASRLQDDGFELVVHDVREDAAGAVAGAAWADSPREVAASCEVVLTSLPGPPQVAAVALGESGLAEGLSPGSAVFDLSTNSRRVVLEVADGLARVGAHFFDAPVSGGPRGAASGRLAIWVGGDGEVLAKHEAVLRSLGDEVRHIGEVGQATVAKLVHNCCSNTVRTVLAEAFTMGVKAGVDPLTLWSALRQGANGRARTFDRLADQFLTGQYDPPSFALDLAHKDMSLAAELGRELDVPMRLSSLVLEEMTEALNRGWGERDSRVPMLLQVERANVDIQVSRDDIQEVLDADPP</sequence>
<reference evidence="7 8" key="1">
    <citation type="submission" date="2019-01" db="EMBL/GenBank/DDBJ databases">
        <title>Egibacter rhizosphaerae EGI 80759T.</title>
        <authorList>
            <person name="Chen D.-D."/>
            <person name="Tian Y."/>
            <person name="Jiao J.-Y."/>
            <person name="Zhang X.-T."/>
            <person name="Zhang Y.-G."/>
            <person name="Zhang Y."/>
            <person name="Xiao M."/>
            <person name="Shu W.-S."/>
            <person name="Li W.-J."/>
        </authorList>
    </citation>
    <scope>NUCLEOTIDE SEQUENCE [LARGE SCALE GENOMIC DNA]</scope>
    <source>
        <strain evidence="7 8">EGI 80759</strain>
    </source>
</reference>
<dbReference type="Gene3D" id="3.40.50.720">
    <property type="entry name" value="NAD(P)-binding Rossmann-like Domain"/>
    <property type="match status" value="1"/>
</dbReference>
<dbReference type="Pfam" id="PF14833">
    <property type="entry name" value="NAD_binding_11"/>
    <property type="match status" value="1"/>
</dbReference>
<keyword evidence="8" id="KW-1185">Reference proteome</keyword>
<gene>
    <name evidence="7" type="ORF">ER308_15255</name>
</gene>
<dbReference type="SUPFAM" id="SSF51735">
    <property type="entry name" value="NAD(P)-binding Rossmann-fold domains"/>
    <property type="match status" value="1"/>
</dbReference>
<organism evidence="7 8">
    <name type="scientific">Egibacter rhizosphaerae</name>
    <dbReference type="NCBI Taxonomy" id="1670831"/>
    <lineage>
        <taxon>Bacteria</taxon>
        <taxon>Bacillati</taxon>
        <taxon>Actinomycetota</taxon>
        <taxon>Nitriliruptoria</taxon>
        <taxon>Egibacterales</taxon>
        <taxon>Egibacteraceae</taxon>
        <taxon>Egibacter</taxon>
    </lineage>
</organism>
<dbReference type="KEGG" id="erz:ER308_15255"/>
<evidence type="ECO:0000259" key="5">
    <source>
        <dbReference type="Pfam" id="PF03446"/>
    </source>
</evidence>
<dbReference type="Gene3D" id="1.10.1040.10">
    <property type="entry name" value="N-(1-d-carboxylethyl)-l-norvaline Dehydrogenase, domain 2"/>
    <property type="match status" value="1"/>
</dbReference>
<feature type="domain" description="6-phosphogluconate dehydrogenase NADP-binding" evidence="5">
    <location>
        <begin position="2"/>
        <end position="159"/>
    </location>
</feature>
<feature type="active site" evidence="4">
    <location>
        <position position="168"/>
    </location>
</feature>
<dbReference type="PANTHER" id="PTHR22981:SF84">
    <property type="entry name" value="3-HYDROXYISOBUTYRATE DEHYDROGENASE"/>
    <property type="match status" value="1"/>
</dbReference>
<dbReference type="InterPro" id="IPR015815">
    <property type="entry name" value="HIBADH-related"/>
</dbReference>
<evidence type="ECO:0000313" key="7">
    <source>
        <dbReference type="EMBL" id="QBI20788.1"/>
    </source>
</evidence>
<dbReference type="SUPFAM" id="SSF48179">
    <property type="entry name" value="6-phosphogluconate dehydrogenase C-terminal domain-like"/>
    <property type="match status" value="1"/>
</dbReference>
<evidence type="ECO:0000256" key="1">
    <source>
        <dbReference type="ARBA" id="ARBA00009080"/>
    </source>
</evidence>
<evidence type="ECO:0000259" key="6">
    <source>
        <dbReference type="Pfam" id="PF14833"/>
    </source>
</evidence>
<dbReference type="PROSITE" id="PS00895">
    <property type="entry name" value="3_HYDROXYISOBUT_DH"/>
    <property type="match status" value="1"/>
</dbReference>
<evidence type="ECO:0000256" key="2">
    <source>
        <dbReference type="ARBA" id="ARBA00023002"/>
    </source>
</evidence>
<feature type="domain" description="3-hydroxyisobutyrate dehydrogenase-like NAD-binding" evidence="6">
    <location>
        <begin position="162"/>
        <end position="277"/>
    </location>
</feature>
<name>A0A411YHP0_9ACTN</name>
<protein>
    <submittedName>
        <fullName evidence="7">NAD(P)-dependent oxidoreductase</fullName>
    </submittedName>
</protein>
<dbReference type="EMBL" id="CP036402">
    <property type="protein sequence ID" value="QBI20788.1"/>
    <property type="molecule type" value="Genomic_DNA"/>
</dbReference>
<dbReference type="InterPro" id="IPR013328">
    <property type="entry name" value="6PGD_dom2"/>
</dbReference>
<keyword evidence="2" id="KW-0560">Oxidoreductase</keyword>